<sequence length="140" mass="13680">MVLGYPWSLKLSGIGGGLEGGDDGGDDDNNGDAGDVGGVEDSGDVGDAGDAADAGDVGIANLGTTLGIMVGSTLISRVVVILSLRVNVSRIRLNPCRARSEGDLSGGEAPAVTAVTATGTVTMIGDSCGLETAAVVEESS</sequence>
<feature type="compositionally biased region" description="Acidic residues" evidence="1">
    <location>
        <begin position="20"/>
        <end position="30"/>
    </location>
</feature>
<dbReference type="RefSeq" id="XP_021878707.1">
    <property type="nucleotide sequence ID" value="XM_022026733.1"/>
</dbReference>
<keyword evidence="2" id="KW-1133">Transmembrane helix</keyword>
<evidence type="ECO:0000256" key="1">
    <source>
        <dbReference type="SAM" id="MobiDB-lite"/>
    </source>
</evidence>
<protein>
    <submittedName>
        <fullName evidence="3">Uncharacterized protein</fullName>
    </submittedName>
</protein>
<reference evidence="3 4" key="1">
    <citation type="submission" date="2016-07" db="EMBL/GenBank/DDBJ databases">
        <title>Pervasive Adenine N6-methylation of Active Genes in Fungi.</title>
        <authorList>
            <consortium name="DOE Joint Genome Institute"/>
            <person name="Mondo S.J."/>
            <person name="Dannebaum R.O."/>
            <person name="Kuo R.C."/>
            <person name="Labutti K."/>
            <person name="Haridas S."/>
            <person name="Kuo A."/>
            <person name="Salamov A."/>
            <person name="Ahrendt S.R."/>
            <person name="Lipzen A."/>
            <person name="Sullivan W."/>
            <person name="Andreopoulos W.B."/>
            <person name="Clum A."/>
            <person name="Lindquist E."/>
            <person name="Daum C."/>
            <person name="Ramamoorthy G.K."/>
            <person name="Gryganskyi A."/>
            <person name="Culley D."/>
            <person name="Magnuson J.K."/>
            <person name="James T.Y."/>
            <person name="O'Malley M.A."/>
            <person name="Stajich J.E."/>
            <person name="Spatafora J.W."/>
            <person name="Visel A."/>
            <person name="Grigoriev I.V."/>
        </authorList>
    </citation>
    <scope>NUCLEOTIDE SEQUENCE [LARGE SCALE GENOMIC DNA]</scope>
    <source>
        <strain evidence="3 4">NRRL 3116</strain>
    </source>
</reference>
<evidence type="ECO:0000256" key="2">
    <source>
        <dbReference type="SAM" id="Phobius"/>
    </source>
</evidence>
<proteinExistence type="predicted"/>
<dbReference type="InParanoid" id="A0A1Y2GGQ5"/>
<gene>
    <name evidence="3" type="ORF">BCR41DRAFT_372986</name>
</gene>
<evidence type="ECO:0000313" key="3">
    <source>
        <dbReference type="EMBL" id="ORZ09080.1"/>
    </source>
</evidence>
<feature type="region of interest" description="Disordered" evidence="1">
    <location>
        <begin position="18"/>
        <end position="50"/>
    </location>
</feature>
<dbReference type="AlphaFoldDB" id="A0A1Y2GGQ5"/>
<feature type="transmembrane region" description="Helical" evidence="2">
    <location>
        <begin position="66"/>
        <end position="84"/>
    </location>
</feature>
<organism evidence="3 4">
    <name type="scientific">Lobosporangium transversale</name>
    <dbReference type="NCBI Taxonomy" id="64571"/>
    <lineage>
        <taxon>Eukaryota</taxon>
        <taxon>Fungi</taxon>
        <taxon>Fungi incertae sedis</taxon>
        <taxon>Mucoromycota</taxon>
        <taxon>Mortierellomycotina</taxon>
        <taxon>Mortierellomycetes</taxon>
        <taxon>Mortierellales</taxon>
        <taxon>Mortierellaceae</taxon>
        <taxon>Lobosporangium</taxon>
    </lineage>
</organism>
<dbReference type="Proteomes" id="UP000193648">
    <property type="component" value="Unassembled WGS sequence"/>
</dbReference>
<keyword evidence="2" id="KW-0472">Membrane</keyword>
<keyword evidence="4" id="KW-1185">Reference proteome</keyword>
<dbReference type="GeneID" id="33568576"/>
<comment type="caution">
    <text evidence="3">The sequence shown here is derived from an EMBL/GenBank/DDBJ whole genome shotgun (WGS) entry which is preliminary data.</text>
</comment>
<dbReference type="EMBL" id="MCFF01000035">
    <property type="protein sequence ID" value="ORZ09080.1"/>
    <property type="molecule type" value="Genomic_DNA"/>
</dbReference>
<evidence type="ECO:0000313" key="4">
    <source>
        <dbReference type="Proteomes" id="UP000193648"/>
    </source>
</evidence>
<name>A0A1Y2GGQ5_9FUNG</name>
<accession>A0A1Y2GGQ5</accession>
<keyword evidence="2" id="KW-0812">Transmembrane</keyword>